<accession>A0A0A9GHV7</accession>
<dbReference type="EMBL" id="GBRH01173824">
    <property type="protein sequence ID" value="JAE24072.1"/>
    <property type="molecule type" value="Transcribed_RNA"/>
</dbReference>
<protein>
    <submittedName>
        <fullName evidence="1">Uncharacterized protein</fullName>
    </submittedName>
</protein>
<reference evidence="1" key="2">
    <citation type="journal article" date="2015" name="Data Brief">
        <title>Shoot transcriptome of the giant reed, Arundo donax.</title>
        <authorList>
            <person name="Barrero R.A."/>
            <person name="Guerrero F.D."/>
            <person name="Moolhuijzen P."/>
            <person name="Goolsby J.A."/>
            <person name="Tidwell J."/>
            <person name="Bellgard S.E."/>
            <person name="Bellgard M.I."/>
        </authorList>
    </citation>
    <scope>NUCLEOTIDE SEQUENCE</scope>
    <source>
        <tissue evidence="1">Shoot tissue taken approximately 20 cm above the soil surface</tissue>
    </source>
</reference>
<evidence type="ECO:0000313" key="1">
    <source>
        <dbReference type="EMBL" id="JAE24072.1"/>
    </source>
</evidence>
<name>A0A0A9GHV7_ARUDO</name>
<dbReference type="AlphaFoldDB" id="A0A0A9GHV7"/>
<proteinExistence type="predicted"/>
<organism evidence="1">
    <name type="scientific">Arundo donax</name>
    <name type="common">Giant reed</name>
    <name type="synonym">Donax arundinaceus</name>
    <dbReference type="NCBI Taxonomy" id="35708"/>
    <lineage>
        <taxon>Eukaryota</taxon>
        <taxon>Viridiplantae</taxon>
        <taxon>Streptophyta</taxon>
        <taxon>Embryophyta</taxon>
        <taxon>Tracheophyta</taxon>
        <taxon>Spermatophyta</taxon>
        <taxon>Magnoliopsida</taxon>
        <taxon>Liliopsida</taxon>
        <taxon>Poales</taxon>
        <taxon>Poaceae</taxon>
        <taxon>PACMAD clade</taxon>
        <taxon>Arundinoideae</taxon>
        <taxon>Arundineae</taxon>
        <taxon>Arundo</taxon>
    </lineage>
</organism>
<sequence length="35" mass="3785">MRLSDRPVLLTDGLTVRKSASVSTVLCAVQAPRFP</sequence>
<reference evidence="1" key="1">
    <citation type="submission" date="2014-09" db="EMBL/GenBank/DDBJ databases">
        <authorList>
            <person name="Magalhaes I.L.F."/>
            <person name="Oliveira U."/>
            <person name="Santos F.R."/>
            <person name="Vidigal T.H.D.A."/>
            <person name="Brescovit A.D."/>
            <person name="Santos A.J."/>
        </authorList>
    </citation>
    <scope>NUCLEOTIDE SEQUENCE</scope>
    <source>
        <tissue evidence="1">Shoot tissue taken approximately 20 cm above the soil surface</tissue>
    </source>
</reference>